<reference evidence="2" key="1">
    <citation type="submission" date="2010-03" db="EMBL/GenBank/DDBJ databases">
        <title>Complete sequence of Mobiluncus curtisii ATCC 43063.</title>
        <authorList>
            <person name="Muzny D."/>
            <person name="Qin X."/>
            <person name="Deng J."/>
            <person name="Jiang H."/>
            <person name="Liu Y."/>
            <person name="Qu J."/>
            <person name="Song X.-Z."/>
            <person name="Zhang L."/>
            <person name="Thornton R."/>
            <person name="Coyle M."/>
            <person name="Francisco L."/>
            <person name="Jackson L."/>
            <person name="Javaid M."/>
            <person name="Korchina V."/>
            <person name="Kovar C."/>
            <person name="Mata R."/>
            <person name="Mathew T."/>
            <person name="Ngo R."/>
            <person name="Nguyen L."/>
            <person name="Nguyen N."/>
            <person name="Okwuonu G."/>
            <person name="Ongeri F."/>
            <person name="Pham C."/>
            <person name="Simmons D."/>
            <person name="Wilczek-Boney K."/>
            <person name="Hale W."/>
            <person name="Jakkamsetti A."/>
            <person name="Pham P."/>
            <person name="Ruth R."/>
            <person name="San Lucas F."/>
            <person name="Warren J."/>
            <person name="Zhang J."/>
            <person name="Zhao Z."/>
            <person name="Zhou C."/>
            <person name="Zhu D."/>
            <person name="Lee S."/>
            <person name="Bess C."/>
            <person name="Blankenburg K."/>
            <person name="Forbes L."/>
            <person name="Fu Q."/>
            <person name="Gubbala S."/>
            <person name="Hirani K."/>
            <person name="Jayaseelan J.C."/>
            <person name="Lara F."/>
            <person name="Munidasa M."/>
            <person name="Palculict T."/>
            <person name="Patil S."/>
            <person name="Pu L.-L."/>
            <person name="Saada N."/>
            <person name="Tang L."/>
            <person name="Weissenberger G."/>
            <person name="Zhu Y."/>
            <person name="Hemphill L."/>
            <person name="Shang Y."/>
            <person name="Youmans B."/>
            <person name="Ayvaz T."/>
            <person name="Ross M."/>
            <person name="Santibanez J."/>
            <person name="Aqrawi P."/>
            <person name="Gross S."/>
            <person name="Joshi V."/>
            <person name="Fowler G."/>
            <person name="Nazareth L."/>
            <person name="Reid J."/>
            <person name="Worley K."/>
            <person name="Petrosino J."/>
            <person name="Highlander S."/>
            <person name="Gibbs R."/>
            <person name="Gibbs R."/>
        </authorList>
    </citation>
    <scope>NUCLEOTIDE SEQUENCE [LARGE SCALE GENOMIC DNA]</scope>
    <source>
        <strain evidence="2">ATCC 43553</strain>
    </source>
</reference>
<evidence type="ECO:0000313" key="1">
    <source>
        <dbReference type="EMBL" id="EFF76605.1"/>
    </source>
</evidence>
<sequence length="42" mass="4676">MQAWFGLDRIVAIAAGGYWQRHSRRLLPSACAGLFSMQEPSP</sequence>
<name>D4X993_9BURK</name>
<dbReference type="Proteomes" id="UP000004510">
    <property type="component" value="Unassembled WGS sequence"/>
</dbReference>
<dbReference type="HOGENOM" id="CLU_3245680_0_0_4"/>
<comment type="caution">
    <text evidence="1">The sequence shown here is derived from an EMBL/GenBank/DDBJ whole genome shotgun (WGS) entry which is preliminary data.</text>
</comment>
<proteinExistence type="predicted"/>
<protein>
    <submittedName>
        <fullName evidence="1">Uncharacterized protein</fullName>
    </submittedName>
</protein>
<gene>
    <name evidence="1" type="ORF">HMPREF0004_2040</name>
</gene>
<evidence type="ECO:0000313" key="2">
    <source>
        <dbReference type="Proteomes" id="UP000004510"/>
    </source>
</evidence>
<organism evidence="1 2">
    <name type="scientific">Achromobacter piechaudii ATCC 43553</name>
    <dbReference type="NCBI Taxonomy" id="742159"/>
    <lineage>
        <taxon>Bacteria</taxon>
        <taxon>Pseudomonadati</taxon>
        <taxon>Pseudomonadota</taxon>
        <taxon>Betaproteobacteria</taxon>
        <taxon>Burkholderiales</taxon>
        <taxon>Alcaligenaceae</taxon>
        <taxon>Achromobacter</taxon>
    </lineage>
</organism>
<dbReference type="EMBL" id="ADMS01000048">
    <property type="protein sequence ID" value="EFF76605.1"/>
    <property type="molecule type" value="Genomic_DNA"/>
</dbReference>
<accession>D4X993</accession>
<dbReference type="AlphaFoldDB" id="D4X993"/>